<evidence type="ECO:0000313" key="3">
    <source>
        <dbReference type="EMBL" id="VEL25007.1"/>
    </source>
</evidence>
<organism evidence="3 4">
    <name type="scientific">Protopolystoma xenopodis</name>
    <dbReference type="NCBI Taxonomy" id="117903"/>
    <lineage>
        <taxon>Eukaryota</taxon>
        <taxon>Metazoa</taxon>
        <taxon>Spiralia</taxon>
        <taxon>Lophotrochozoa</taxon>
        <taxon>Platyhelminthes</taxon>
        <taxon>Monogenea</taxon>
        <taxon>Polyopisthocotylea</taxon>
        <taxon>Polystomatidea</taxon>
        <taxon>Polystomatidae</taxon>
        <taxon>Protopolystoma</taxon>
    </lineage>
</organism>
<dbReference type="Proteomes" id="UP000784294">
    <property type="component" value="Unassembled WGS sequence"/>
</dbReference>
<dbReference type="AlphaFoldDB" id="A0A3S5A1A4"/>
<comment type="caution">
    <text evidence="3">The sequence shown here is derived from an EMBL/GenBank/DDBJ whole genome shotgun (WGS) entry which is preliminary data.</text>
</comment>
<evidence type="ECO:0000256" key="1">
    <source>
        <dbReference type="SAM" id="Coils"/>
    </source>
</evidence>
<evidence type="ECO:0000313" key="4">
    <source>
        <dbReference type="Proteomes" id="UP000784294"/>
    </source>
</evidence>
<feature type="domain" description="CpG binding protein C-terminal" evidence="2">
    <location>
        <begin position="57"/>
        <end position="171"/>
    </location>
</feature>
<dbReference type="InterPro" id="IPR022056">
    <property type="entry name" value="CpG-bd_C"/>
</dbReference>
<dbReference type="EMBL" id="CAAALY010071113">
    <property type="protein sequence ID" value="VEL25007.1"/>
    <property type="molecule type" value="Genomic_DNA"/>
</dbReference>
<keyword evidence="1" id="KW-0175">Coiled coil</keyword>
<sequence length="174" mass="19850">MIEITKYSWNRSYSKSIHKVFFTFRRIAVLLPAGIESHSPPIAGGHNSSPCPIDTPQVPQSVANRIDRCRLASVREEQVKVNRRLIALEAEHQRLTAEVARGRERSADPAEKEMVLNCDMFLTAVFYSFKAVAMAQNLEEAEQMEQVVCVTCATEVNMRHALRHMEKCFQKLIF</sequence>
<accession>A0A3S5A1A4</accession>
<name>A0A3S5A1A4_9PLAT</name>
<proteinExistence type="predicted"/>
<feature type="coiled-coil region" evidence="1">
    <location>
        <begin position="71"/>
        <end position="105"/>
    </location>
</feature>
<dbReference type="Pfam" id="PF12269">
    <property type="entry name" value="CpG_bind_C"/>
    <property type="match status" value="1"/>
</dbReference>
<evidence type="ECO:0000259" key="2">
    <source>
        <dbReference type="Pfam" id="PF12269"/>
    </source>
</evidence>
<keyword evidence="4" id="KW-1185">Reference proteome</keyword>
<dbReference type="OrthoDB" id="419183at2759"/>
<reference evidence="3" key="1">
    <citation type="submission" date="2018-11" db="EMBL/GenBank/DDBJ databases">
        <authorList>
            <consortium name="Pathogen Informatics"/>
        </authorList>
    </citation>
    <scope>NUCLEOTIDE SEQUENCE</scope>
</reference>
<gene>
    <name evidence="3" type="ORF">PXEA_LOCUS18447</name>
</gene>
<protein>
    <recommendedName>
        <fullName evidence="2">CpG binding protein C-terminal domain-containing protein</fullName>
    </recommendedName>
</protein>